<sequence length="116" mass="12729">MLKISLFIATILVGGLYFTNSSLSMLLISAFYLMVMGICASTIISMTVVYFPTLIMSEIVDTELLVNCTILAVRRFELNSIVNTTLLNSLNRTEVVSLLSGIIENRDNLGSISEAK</sequence>
<dbReference type="AlphaFoldDB" id="A0A484AU47"/>
<evidence type="ECO:0000313" key="2">
    <source>
        <dbReference type="EMBL" id="TDG39131.1"/>
    </source>
</evidence>
<comment type="caution">
    <text evidence="2">The sequence shown here is derived from an EMBL/GenBank/DDBJ whole genome shotgun (WGS) entry which is preliminary data.</text>
</comment>
<organism evidence="2 3">
    <name type="scientific">Drosophila navojoa</name>
    <name type="common">Fruit fly</name>
    <dbReference type="NCBI Taxonomy" id="7232"/>
    <lineage>
        <taxon>Eukaryota</taxon>
        <taxon>Metazoa</taxon>
        <taxon>Ecdysozoa</taxon>
        <taxon>Arthropoda</taxon>
        <taxon>Hexapoda</taxon>
        <taxon>Insecta</taxon>
        <taxon>Pterygota</taxon>
        <taxon>Neoptera</taxon>
        <taxon>Endopterygota</taxon>
        <taxon>Diptera</taxon>
        <taxon>Brachycera</taxon>
        <taxon>Muscomorpha</taxon>
        <taxon>Ephydroidea</taxon>
        <taxon>Drosophilidae</taxon>
        <taxon>Drosophila</taxon>
    </lineage>
</organism>
<proteinExistence type="predicted"/>
<name>A0A484AU47_DRONA</name>
<keyword evidence="1" id="KW-1133">Transmembrane helix</keyword>
<dbReference type="EMBL" id="LSRL02001343">
    <property type="protein sequence ID" value="TDG39131.1"/>
    <property type="molecule type" value="Genomic_DNA"/>
</dbReference>
<feature type="transmembrane region" description="Helical" evidence="1">
    <location>
        <begin position="31"/>
        <end position="51"/>
    </location>
</feature>
<evidence type="ECO:0000313" key="3">
    <source>
        <dbReference type="Proteomes" id="UP000295192"/>
    </source>
</evidence>
<protein>
    <submittedName>
        <fullName evidence="2">Uncharacterized protein</fullName>
    </submittedName>
</protein>
<keyword evidence="1" id="KW-0812">Transmembrane</keyword>
<gene>
    <name evidence="2" type="ORF">AWZ03_014448</name>
</gene>
<accession>A0A484AU47</accession>
<dbReference type="Proteomes" id="UP000295192">
    <property type="component" value="Unassembled WGS sequence"/>
</dbReference>
<keyword evidence="3" id="KW-1185">Reference proteome</keyword>
<keyword evidence="1" id="KW-0472">Membrane</keyword>
<evidence type="ECO:0000256" key="1">
    <source>
        <dbReference type="SAM" id="Phobius"/>
    </source>
</evidence>
<reference evidence="2 3" key="1">
    <citation type="journal article" date="2019" name="J. Hered.">
        <title>An Improved Genome Assembly for Drosophila navojoa, the Basal Species in the mojavensis Cluster.</title>
        <authorList>
            <person name="Vanderlinde T."/>
            <person name="Dupim E.G."/>
            <person name="Nazario-Yepiz N.O."/>
            <person name="Carvalho A.B."/>
        </authorList>
    </citation>
    <scope>NUCLEOTIDE SEQUENCE [LARGE SCALE GENOMIC DNA]</scope>
    <source>
        <strain evidence="2">Navoj_Jal97</strain>
        <tissue evidence="2">Whole organism</tissue>
    </source>
</reference>